<dbReference type="InterPro" id="IPR036986">
    <property type="entry name" value="S4_RNA-bd_sf"/>
</dbReference>
<sequence length="74" mass="8077">MRYERIELKDGEEFIRLDNLLKFAGAAETGGHAKVMIQGGQVTVNGEVCTMRGKKMREGDTAVCNGVTVEVCKS</sequence>
<dbReference type="CDD" id="cd00165">
    <property type="entry name" value="S4"/>
    <property type="match status" value="1"/>
</dbReference>
<dbReference type="Proteomes" id="UP000824118">
    <property type="component" value="Unassembled WGS sequence"/>
</dbReference>
<dbReference type="PROSITE" id="PS50889">
    <property type="entry name" value="S4"/>
    <property type="match status" value="1"/>
</dbReference>
<evidence type="ECO:0000313" key="3">
    <source>
        <dbReference type="Proteomes" id="UP000824118"/>
    </source>
</evidence>
<dbReference type="Pfam" id="PF13275">
    <property type="entry name" value="S4_2"/>
    <property type="match status" value="1"/>
</dbReference>
<dbReference type="EMBL" id="DVNG01000037">
    <property type="protein sequence ID" value="HIU49943.1"/>
    <property type="molecule type" value="Genomic_DNA"/>
</dbReference>
<keyword evidence="1" id="KW-0694">RNA-binding</keyword>
<reference evidence="2" key="2">
    <citation type="journal article" date="2021" name="PeerJ">
        <title>Extensive microbial diversity within the chicken gut microbiome revealed by metagenomics and culture.</title>
        <authorList>
            <person name="Gilroy R."/>
            <person name="Ravi A."/>
            <person name="Getino M."/>
            <person name="Pursley I."/>
            <person name="Horton D.L."/>
            <person name="Alikhan N.F."/>
            <person name="Baker D."/>
            <person name="Gharbi K."/>
            <person name="Hall N."/>
            <person name="Watson M."/>
            <person name="Adriaenssens E.M."/>
            <person name="Foster-Nyarko E."/>
            <person name="Jarju S."/>
            <person name="Secka A."/>
            <person name="Antonio M."/>
            <person name="Oren A."/>
            <person name="Chaudhuri R.R."/>
            <person name="La Ragione R."/>
            <person name="Hildebrand F."/>
            <person name="Pallen M.J."/>
        </authorList>
    </citation>
    <scope>NUCLEOTIDE SEQUENCE</scope>
    <source>
        <strain evidence="2">ChiGjej1B1-1684</strain>
    </source>
</reference>
<dbReference type="SUPFAM" id="SSF55174">
    <property type="entry name" value="Alpha-L RNA-binding motif"/>
    <property type="match status" value="1"/>
</dbReference>
<dbReference type="Gene3D" id="3.10.290.10">
    <property type="entry name" value="RNA-binding S4 domain"/>
    <property type="match status" value="1"/>
</dbReference>
<comment type="caution">
    <text evidence="2">The sequence shown here is derived from an EMBL/GenBank/DDBJ whole genome shotgun (WGS) entry which is preliminary data.</text>
</comment>
<evidence type="ECO:0000313" key="2">
    <source>
        <dbReference type="EMBL" id="HIU49943.1"/>
    </source>
</evidence>
<organism evidence="2 3">
    <name type="scientific">Candidatus Limousia pullorum</name>
    <dbReference type="NCBI Taxonomy" id="2840860"/>
    <lineage>
        <taxon>Bacteria</taxon>
        <taxon>Bacillati</taxon>
        <taxon>Bacillota</taxon>
        <taxon>Clostridia</taxon>
        <taxon>Eubacteriales</taxon>
        <taxon>Oscillospiraceae</taxon>
        <taxon>Oscillospiraceae incertae sedis</taxon>
        <taxon>Candidatus Limousia</taxon>
    </lineage>
</organism>
<name>A0A9D1S844_9FIRM</name>
<proteinExistence type="predicted"/>
<gene>
    <name evidence="2" type="ORF">IAD22_02880</name>
</gene>
<dbReference type="GO" id="GO:0003723">
    <property type="term" value="F:RNA binding"/>
    <property type="evidence" value="ECO:0007669"/>
    <property type="project" value="UniProtKB-KW"/>
</dbReference>
<accession>A0A9D1S844</accession>
<reference evidence="2" key="1">
    <citation type="submission" date="2020-10" db="EMBL/GenBank/DDBJ databases">
        <authorList>
            <person name="Gilroy R."/>
        </authorList>
    </citation>
    <scope>NUCLEOTIDE SEQUENCE</scope>
    <source>
        <strain evidence="2">ChiGjej1B1-1684</strain>
    </source>
</reference>
<protein>
    <submittedName>
        <fullName evidence="2">RNA-binding S4 domain-containing protein</fullName>
    </submittedName>
</protein>
<dbReference type="AlphaFoldDB" id="A0A9D1S844"/>
<evidence type="ECO:0000256" key="1">
    <source>
        <dbReference type="PROSITE-ProRule" id="PRU00182"/>
    </source>
</evidence>